<comment type="caution">
    <text evidence="1">The sequence shown here is derived from an EMBL/GenBank/DDBJ whole genome shotgun (WGS) entry which is preliminary data.</text>
</comment>
<dbReference type="Proteomes" id="UP000468717">
    <property type="component" value="Unassembled WGS sequence"/>
</dbReference>
<organism evidence="1 2">
    <name type="scientific">Janthinobacterium violaceinigrum</name>
    <dbReference type="NCBI Taxonomy" id="2654252"/>
    <lineage>
        <taxon>Bacteria</taxon>
        <taxon>Pseudomonadati</taxon>
        <taxon>Pseudomonadota</taxon>
        <taxon>Betaproteobacteria</taxon>
        <taxon>Burkholderiales</taxon>
        <taxon>Oxalobacteraceae</taxon>
        <taxon>Janthinobacterium</taxon>
    </lineage>
</organism>
<evidence type="ECO:0000313" key="1">
    <source>
        <dbReference type="EMBL" id="KAB8063209.1"/>
    </source>
</evidence>
<dbReference type="EMBL" id="WFLI01000025">
    <property type="protein sequence ID" value="KAB8063209.1"/>
    <property type="molecule type" value="Genomic_DNA"/>
</dbReference>
<protein>
    <submittedName>
        <fullName evidence="1">Uncharacterized protein</fullName>
    </submittedName>
</protein>
<proteinExistence type="predicted"/>
<keyword evidence="2" id="KW-1185">Reference proteome</keyword>
<dbReference type="RefSeq" id="WP_152283941.1">
    <property type="nucleotide sequence ID" value="NZ_WFLI01000025.1"/>
</dbReference>
<accession>A0A6I1I0Y3</accession>
<sequence length="102" mass="11241">MSKMSLEEALAEVLDEMDALSADELRADLKKHSNGAFAVAMREASEFFASFGVSHSTYIALFREHMAMQDNLDFENVLRSSVQLFEEVALSAANDNSYALAA</sequence>
<reference evidence="1 2" key="1">
    <citation type="submission" date="2019-10" db="EMBL/GenBank/DDBJ databases">
        <title>Three novel species isolated from a subtropical stream in China.</title>
        <authorList>
            <person name="Lu H."/>
        </authorList>
    </citation>
    <scope>NUCLEOTIDE SEQUENCE [LARGE SCALE GENOMIC DNA]</scope>
    <source>
        <strain evidence="1 2">FT13W</strain>
    </source>
</reference>
<dbReference type="AlphaFoldDB" id="A0A6I1I0Y3"/>
<gene>
    <name evidence="1" type="ORF">GCN75_19775</name>
</gene>
<evidence type="ECO:0000313" key="2">
    <source>
        <dbReference type="Proteomes" id="UP000468717"/>
    </source>
</evidence>
<name>A0A6I1I0Y3_9BURK</name>